<dbReference type="GO" id="GO:0005886">
    <property type="term" value="C:plasma membrane"/>
    <property type="evidence" value="ECO:0007669"/>
    <property type="project" value="UniProtKB-SubCell"/>
</dbReference>
<dbReference type="EMBL" id="LZMZ01000031">
    <property type="protein sequence ID" value="OBX76348.1"/>
    <property type="molecule type" value="Genomic_DNA"/>
</dbReference>
<evidence type="ECO:0000256" key="3">
    <source>
        <dbReference type="ARBA" id="ARBA00022692"/>
    </source>
</evidence>
<dbReference type="PANTHER" id="PTHR30250:SF11">
    <property type="entry name" value="O-ANTIGEN TRANSPORTER-RELATED"/>
    <property type="match status" value="1"/>
</dbReference>
<protein>
    <submittedName>
        <fullName evidence="7">Polysaccharide biosynthesis protein</fullName>
    </submittedName>
</protein>
<feature type="transmembrane region" description="Helical" evidence="6">
    <location>
        <begin position="315"/>
        <end position="335"/>
    </location>
</feature>
<dbReference type="PANTHER" id="PTHR30250">
    <property type="entry name" value="PST FAMILY PREDICTED COLANIC ACID TRANSPORTER"/>
    <property type="match status" value="1"/>
</dbReference>
<evidence type="ECO:0000256" key="2">
    <source>
        <dbReference type="ARBA" id="ARBA00022475"/>
    </source>
</evidence>
<feature type="transmembrane region" description="Helical" evidence="6">
    <location>
        <begin position="347"/>
        <end position="368"/>
    </location>
</feature>
<feature type="transmembrane region" description="Helical" evidence="6">
    <location>
        <begin position="137"/>
        <end position="157"/>
    </location>
</feature>
<dbReference type="InterPro" id="IPR002797">
    <property type="entry name" value="Polysacc_synth"/>
</dbReference>
<feature type="transmembrane region" description="Helical" evidence="6">
    <location>
        <begin position="204"/>
        <end position="225"/>
    </location>
</feature>
<evidence type="ECO:0000256" key="4">
    <source>
        <dbReference type="ARBA" id="ARBA00022989"/>
    </source>
</evidence>
<name>A0A1B8QAN3_9GAMM</name>
<dbReference type="InterPro" id="IPR050833">
    <property type="entry name" value="Poly_Biosynth_Transport"/>
</dbReference>
<evidence type="ECO:0000256" key="5">
    <source>
        <dbReference type="ARBA" id="ARBA00023136"/>
    </source>
</evidence>
<evidence type="ECO:0000313" key="7">
    <source>
        <dbReference type="EMBL" id="OBX76348.1"/>
    </source>
</evidence>
<dbReference type="RefSeq" id="WP_067237638.1">
    <property type="nucleotide sequence ID" value="NZ_LZMZ01000031.1"/>
</dbReference>
<feature type="transmembrane region" description="Helical" evidence="6">
    <location>
        <begin position="407"/>
        <end position="429"/>
    </location>
</feature>
<dbReference type="STRING" id="34059.A9308_08570"/>
<feature type="transmembrane region" description="Helical" evidence="6">
    <location>
        <begin position="96"/>
        <end position="117"/>
    </location>
</feature>
<feature type="transmembrane region" description="Helical" evidence="6">
    <location>
        <begin position="169"/>
        <end position="192"/>
    </location>
</feature>
<evidence type="ECO:0000256" key="6">
    <source>
        <dbReference type="SAM" id="Phobius"/>
    </source>
</evidence>
<keyword evidence="2" id="KW-1003">Cell membrane</keyword>
<feature type="transmembrane region" description="Helical" evidence="6">
    <location>
        <begin position="47"/>
        <end position="67"/>
    </location>
</feature>
<feature type="transmembrane region" description="Helical" evidence="6">
    <location>
        <begin position="441"/>
        <end position="458"/>
    </location>
</feature>
<dbReference type="Pfam" id="PF01943">
    <property type="entry name" value="Polysacc_synt"/>
    <property type="match status" value="1"/>
</dbReference>
<gene>
    <name evidence="7" type="ORF">A9308_08570</name>
</gene>
<comment type="caution">
    <text evidence="7">The sequence shown here is derived from an EMBL/GenBank/DDBJ whole genome shotgun (WGS) entry which is preliminary data.</text>
</comment>
<feature type="transmembrane region" description="Helical" evidence="6">
    <location>
        <begin position="464"/>
        <end position="480"/>
    </location>
</feature>
<keyword evidence="5 6" id="KW-0472">Membrane</keyword>
<sequence length="500" mass="56302">MVNVKRLLGETLIYGIGAILPRVITFLLNPLYIHYIDKQAFAVFTSLYAWIAFVNIVLTFGFETAYFRFAAVKNNLDQPVDAQAAKQAAIAQESRVFNTAFWFVAGLASTFLISVLWLNQPLANVLDYGANPEFVRWMAWIAFFDALCMLPFAWLRFYGYPVRYSLVRVMAIVLQTAVVIALFTVVPPSIAASLGLTAQVAYPFYANLLASIATFAMLLPIVARVRLRFDRVLFRQMIAYSYPVMLAGLAFMVNENFDKIIQYYLIDKADAGAYGGCYKLAVLMTLFVTAYRMGIEPFLFKQMQSADAKQTYARMTEYFALFASVVALAMIANIGWLKRLFITDASYWTAIGIVPIIVIANLCFGIYYNLSTWYKVTDRTLVGSAISWVGAGLTIILHLLLLSRFGFMASAWITLAVYAAMMIISYALGQRFYPIAYRVKKVGALLAVMVVASVLVVWSDYAFWWSNALLIAYVVLLGYTERKLLLPVWAKIKHRLPMIG</sequence>
<feature type="transmembrane region" description="Helical" evidence="6">
    <location>
        <begin position="273"/>
        <end position="294"/>
    </location>
</feature>
<proteinExistence type="predicted"/>
<evidence type="ECO:0000256" key="1">
    <source>
        <dbReference type="ARBA" id="ARBA00004651"/>
    </source>
</evidence>
<reference evidence="7 8" key="1">
    <citation type="submission" date="2016-06" db="EMBL/GenBank/DDBJ databases">
        <title>Draft genome of Moraxella atlantae CCUG 66109.</title>
        <authorList>
            <person name="Salva-Serra F."/>
            <person name="Engstrom-Jakobsson H."/>
            <person name="Thorell K."/>
            <person name="Gonzales-Siles L."/>
            <person name="Karlsson R."/>
            <person name="Boulund F."/>
            <person name="Engstrand L."/>
            <person name="Kristiansson E."/>
            <person name="Moore E."/>
        </authorList>
    </citation>
    <scope>NUCLEOTIDE SEQUENCE [LARGE SCALE GENOMIC DNA]</scope>
    <source>
        <strain evidence="7 8">CCUG 66109</strain>
    </source>
</reference>
<keyword evidence="3 6" id="KW-0812">Transmembrane</keyword>
<dbReference type="Proteomes" id="UP000092508">
    <property type="component" value="Unassembled WGS sequence"/>
</dbReference>
<feature type="transmembrane region" description="Helical" evidence="6">
    <location>
        <begin position="380"/>
        <end position="401"/>
    </location>
</feature>
<accession>A0A1B8QAN3</accession>
<dbReference type="AlphaFoldDB" id="A0A1B8QAN3"/>
<comment type="subcellular location">
    <subcellularLocation>
        <location evidence="1">Cell membrane</location>
        <topology evidence="1">Multi-pass membrane protein</topology>
    </subcellularLocation>
</comment>
<keyword evidence="4 6" id="KW-1133">Transmembrane helix</keyword>
<feature type="transmembrane region" description="Helical" evidence="6">
    <location>
        <begin position="12"/>
        <end position="35"/>
    </location>
</feature>
<feature type="transmembrane region" description="Helical" evidence="6">
    <location>
        <begin position="237"/>
        <end position="253"/>
    </location>
</feature>
<organism evidence="7 8">
    <name type="scientific">Faucicola atlantae</name>
    <dbReference type="NCBI Taxonomy" id="34059"/>
    <lineage>
        <taxon>Bacteria</taxon>
        <taxon>Pseudomonadati</taxon>
        <taxon>Pseudomonadota</taxon>
        <taxon>Gammaproteobacteria</taxon>
        <taxon>Moraxellales</taxon>
        <taxon>Moraxellaceae</taxon>
        <taxon>Faucicola</taxon>
    </lineage>
</organism>
<evidence type="ECO:0000313" key="8">
    <source>
        <dbReference type="Proteomes" id="UP000092508"/>
    </source>
</evidence>
<dbReference type="OrthoDB" id="9814608at2"/>